<name>A0ABP9HX57_9ACTN</name>
<sequence length="542" mass="58383">MAISRRSVLTGGGAASAALVVGGAAATPAAAADDPAGTPGSALLWDKPGALGAPSVTGLHLQFGADASREVVVSWLTLQPVAKPHVQYGTAEAGLGRSVEAETRHYRDGLNNIEVFVHHARLTKLQPGTRYVYFASHQGSTPESGVFETAPRGRQPFTFTSFGDQGTPNLRKEVKLPPGTPSPNGPYPMYTADAVGTQASADIVAAIERVNPLFNLVNGDLCYASIGAIFGGANRVQTWADWFISNSRSARFRPWMPCVGNHENEKNNGPVGAAAYQAYFTTPDAGADDELKGLWYAFTAGSVRIISLANCDVTYEDGGDSYIRGYSGGAQRRWLERELKTARADRDIDWIVVCMHQPFISSNKGGGSDLGVREAWGPLFDQYGVDLVVSGHEHHYERSHPVRGRLPNETRTPTPVSTKQDVIDTGLGTVHMIIGGGGNFATSENTLFERPQGQVVVALSDKPSPILPGHKDSVKVLEDAPWASVQDRVHKHGFAAFEVDPGDKRSGRTRIKVTYYTFDGAYADLTPVDRFILEKDRADARH</sequence>
<accession>A0ABP9HX57</accession>
<feature type="region of interest" description="Disordered" evidence="2">
    <location>
        <begin position="398"/>
        <end position="421"/>
    </location>
</feature>
<gene>
    <name evidence="6" type="ORF">GCM10023205_58050</name>
</gene>
<keyword evidence="7" id="KW-1185">Reference proteome</keyword>
<dbReference type="PROSITE" id="PS51318">
    <property type="entry name" value="TAT"/>
    <property type="match status" value="1"/>
</dbReference>
<feature type="domain" description="Purple acid phosphatase N-terminal" evidence="5">
    <location>
        <begin position="58"/>
        <end position="144"/>
    </location>
</feature>
<keyword evidence="1 3" id="KW-0732">Signal</keyword>
<evidence type="ECO:0000259" key="4">
    <source>
        <dbReference type="Pfam" id="PF00149"/>
    </source>
</evidence>
<dbReference type="Proteomes" id="UP001500466">
    <property type="component" value="Unassembled WGS sequence"/>
</dbReference>
<proteinExistence type="predicted"/>
<dbReference type="PANTHER" id="PTHR22953:SF153">
    <property type="entry name" value="PURPLE ACID PHOSPHATASE"/>
    <property type="match status" value="1"/>
</dbReference>
<reference evidence="7" key="1">
    <citation type="journal article" date="2019" name="Int. J. Syst. Evol. Microbiol.">
        <title>The Global Catalogue of Microorganisms (GCM) 10K type strain sequencing project: providing services to taxonomists for standard genome sequencing and annotation.</title>
        <authorList>
            <consortium name="The Broad Institute Genomics Platform"/>
            <consortium name="The Broad Institute Genome Sequencing Center for Infectious Disease"/>
            <person name="Wu L."/>
            <person name="Ma J."/>
        </authorList>
    </citation>
    <scope>NUCLEOTIDE SEQUENCE [LARGE SCALE GENOMIC DNA]</scope>
    <source>
        <strain evidence="7">JCM 17986</strain>
    </source>
</reference>
<dbReference type="SUPFAM" id="SSF56300">
    <property type="entry name" value="Metallo-dependent phosphatases"/>
    <property type="match status" value="1"/>
</dbReference>
<dbReference type="Pfam" id="PF00149">
    <property type="entry name" value="Metallophos"/>
    <property type="match status" value="1"/>
</dbReference>
<feature type="signal peptide" evidence="3">
    <location>
        <begin position="1"/>
        <end position="31"/>
    </location>
</feature>
<dbReference type="SUPFAM" id="SSF49363">
    <property type="entry name" value="Purple acid phosphatase, N-terminal domain"/>
    <property type="match status" value="1"/>
</dbReference>
<dbReference type="Pfam" id="PF16656">
    <property type="entry name" value="Pur_ac_phosph_N"/>
    <property type="match status" value="1"/>
</dbReference>
<dbReference type="InterPro" id="IPR008963">
    <property type="entry name" value="Purple_acid_Pase-like_N"/>
</dbReference>
<feature type="compositionally biased region" description="Polar residues" evidence="2">
    <location>
        <begin position="409"/>
        <end position="420"/>
    </location>
</feature>
<dbReference type="Gene3D" id="3.60.21.10">
    <property type="match status" value="1"/>
</dbReference>
<evidence type="ECO:0000256" key="2">
    <source>
        <dbReference type="SAM" id="MobiDB-lite"/>
    </source>
</evidence>
<evidence type="ECO:0000313" key="7">
    <source>
        <dbReference type="Proteomes" id="UP001500466"/>
    </source>
</evidence>
<evidence type="ECO:0000313" key="6">
    <source>
        <dbReference type="EMBL" id="GAA4981241.1"/>
    </source>
</evidence>
<evidence type="ECO:0000259" key="5">
    <source>
        <dbReference type="Pfam" id="PF16656"/>
    </source>
</evidence>
<comment type="caution">
    <text evidence="6">The sequence shown here is derived from an EMBL/GenBank/DDBJ whole genome shotgun (WGS) entry which is preliminary data.</text>
</comment>
<dbReference type="InterPro" id="IPR039331">
    <property type="entry name" value="PAPs-like"/>
</dbReference>
<feature type="domain" description="Calcineurin-like phosphoesterase" evidence="4">
    <location>
        <begin position="202"/>
        <end position="396"/>
    </location>
</feature>
<dbReference type="RefSeq" id="WP_345678673.1">
    <property type="nucleotide sequence ID" value="NZ_BAABHS010000023.1"/>
</dbReference>
<dbReference type="InterPro" id="IPR006311">
    <property type="entry name" value="TAT_signal"/>
</dbReference>
<dbReference type="Gene3D" id="2.60.40.380">
    <property type="entry name" value="Purple acid phosphatase-like, N-terminal"/>
    <property type="match status" value="1"/>
</dbReference>
<dbReference type="PANTHER" id="PTHR22953">
    <property type="entry name" value="ACID PHOSPHATASE RELATED"/>
    <property type="match status" value="1"/>
</dbReference>
<dbReference type="InterPro" id="IPR004843">
    <property type="entry name" value="Calcineurin-like_PHP"/>
</dbReference>
<dbReference type="EMBL" id="BAABHS010000023">
    <property type="protein sequence ID" value="GAA4981241.1"/>
    <property type="molecule type" value="Genomic_DNA"/>
</dbReference>
<protein>
    <submittedName>
        <fullName evidence="6">Metallophosphoesterase family protein</fullName>
    </submittedName>
</protein>
<dbReference type="InterPro" id="IPR029052">
    <property type="entry name" value="Metallo-depent_PP-like"/>
</dbReference>
<evidence type="ECO:0000256" key="3">
    <source>
        <dbReference type="SAM" id="SignalP"/>
    </source>
</evidence>
<evidence type="ECO:0000256" key="1">
    <source>
        <dbReference type="ARBA" id="ARBA00022729"/>
    </source>
</evidence>
<dbReference type="InterPro" id="IPR015914">
    <property type="entry name" value="PAPs_N"/>
</dbReference>
<feature type="chain" id="PRO_5045907456" evidence="3">
    <location>
        <begin position="32"/>
        <end position="542"/>
    </location>
</feature>
<organism evidence="6 7">
    <name type="scientific">Yinghuangia aomiensis</name>
    <dbReference type="NCBI Taxonomy" id="676205"/>
    <lineage>
        <taxon>Bacteria</taxon>
        <taxon>Bacillati</taxon>
        <taxon>Actinomycetota</taxon>
        <taxon>Actinomycetes</taxon>
        <taxon>Kitasatosporales</taxon>
        <taxon>Streptomycetaceae</taxon>
        <taxon>Yinghuangia</taxon>
    </lineage>
</organism>